<dbReference type="RefSeq" id="WP_160845549.1">
    <property type="nucleotide sequence ID" value="NZ_WVHT01000007.1"/>
</dbReference>
<dbReference type="EMBL" id="WVHT01000007">
    <property type="protein sequence ID" value="MXV52377.1"/>
    <property type="molecule type" value="Genomic_DNA"/>
</dbReference>
<dbReference type="InterPro" id="IPR034660">
    <property type="entry name" value="DinB/YfiT-like"/>
</dbReference>
<evidence type="ECO:0000313" key="1">
    <source>
        <dbReference type="EMBL" id="MXV52377.1"/>
    </source>
</evidence>
<dbReference type="Pfam" id="PF07606">
    <property type="entry name" value="DUF1569"/>
    <property type="match status" value="1"/>
</dbReference>
<accession>A0A7K1YCR8</accession>
<organism evidence="1 2">
    <name type="scientific">Hufsiella arboris</name>
    <dbReference type="NCBI Taxonomy" id="2695275"/>
    <lineage>
        <taxon>Bacteria</taxon>
        <taxon>Pseudomonadati</taxon>
        <taxon>Bacteroidota</taxon>
        <taxon>Sphingobacteriia</taxon>
        <taxon>Sphingobacteriales</taxon>
        <taxon>Sphingobacteriaceae</taxon>
        <taxon>Hufsiella</taxon>
    </lineage>
</organism>
<comment type="caution">
    <text evidence="1">The sequence shown here is derived from an EMBL/GenBank/DDBJ whole genome shotgun (WGS) entry which is preliminary data.</text>
</comment>
<evidence type="ECO:0000313" key="2">
    <source>
        <dbReference type="Proteomes" id="UP000466586"/>
    </source>
</evidence>
<dbReference type="InterPro" id="IPR011463">
    <property type="entry name" value="DUF1569"/>
</dbReference>
<dbReference type="Proteomes" id="UP000466586">
    <property type="component" value="Unassembled WGS sequence"/>
</dbReference>
<protein>
    <submittedName>
        <fullName evidence="1">DUF1569 domain-containing protein</fullName>
    </submittedName>
</protein>
<dbReference type="Gene3D" id="1.20.120.450">
    <property type="entry name" value="dinb family like domain"/>
    <property type="match status" value="1"/>
</dbReference>
<dbReference type="AlphaFoldDB" id="A0A7K1YCR8"/>
<proteinExistence type="predicted"/>
<sequence>MKSIYNPADNADMINRIQNLTIDSQALWGKMNVSQMLAHCQQPVKVSFGELNLKGGLLGFLFGKMAKKKLMSDQPLSKGLPTVKQFVIKHTPDFETEKQELIKQVSRYSNGQDQITKLPHPFFGKLTLEEWDKLQWKHLDHHLRQFGS</sequence>
<gene>
    <name evidence="1" type="ORF">GS399_15490</name>
</gene>
<keyword evidence="2" id="KW-1185">Reference proteome</keyword>
<name>A0A7K1YCR8_9SPHI</name>
<reference evidence="1 2" key="1">
    <citation type="submission" date="2019-11" db="EMBL/GenBank/DDBJ databases">
        <title>Pedobacter sp. HMF7647 Genome sequencing and assembly.</title>
        <authorList>
            <person name="Kang H."/>
            <person name="Kim H."/>
            <person name="Joh K."/>
        </authorList>
    </citation>
    <scope>NUCLEOTIDE SEQUENCE [LARGE SCALE GENOMIC DNA]</scope>
    <source>
        <strain evidence="1 2">HMF7647</strain>
    </source>
</reference>